<proteinExistence type="predicted"/>
<comment type="caution">
    <text evidence="2">The sequence shown here is derived from an EMBL/GenBank/DDBJ whole genome shotgun (WGS) entry which is preliminary data.</text>
</comment>
<dbReference type="Proteomes" id="UP000299084">
    <property type="component" value="Unassembled WGS sequence"/>
</dbReference>
<evidence type="ECO:0000313" key="2">
    <source>
        <dbReference type="EMBL" id="KAB1262663.1"/>
    </source>
</evidence>
<protein>
    <submittedName>
        <fullName evidence="2">Uncharacterized protein</fullName>
    </submittedName>
</protein>
<accession>A0A5N4CUY4</accession>
<gene>
    <name evidence="2" type="ORF">Cadr_000021457</name>
</gene>
<feature type="region of interest" description="Disordered" evidence="1">
    <location>
        <begin position="23"/>
        <end position="61"/>
    </location>
</feature>
<dbReference type="AlphaFoldDB" id="A0A5N4CUY4"/>
<keyword evidence="3" id="KW-1185">Reference proteome</keyword>
<evidence type="ECO:0000256" key="1">
    <source>
        <dbReference type="SAM" id="MobiDB-lite"/>
    </source>
</evidence>
<name>A0A5N4CUY4_CAMDR</name>
<feature type="compositionally biased region" description="Gly residues" evidence="1">
    <location>
        <begin position="52"/>
        <end position="61"/>
    </location>
</feature>
<organism evidence="2 3">
    <name type="scientific">Camelus dromedarius</name>
    <name type="common">Dromedary</name>
    <name type="synonym">Arabian camel</name>
    <dbReference type="NCBI Taxonomy" id="9838"/>
    <lineage>
        <taxon>Eukaryota</taxon>
        <taxon>Metazoa</taxon>
        <taxon>Chordata</taxon>
        <taxon>Craniata</taxon>
        <taxon>Vertebrata</taxon>
        <taxon>Euteleostomi</taxon>
        <taxon>Mammalia</taxon>
        <taxon>Eutheria</taxon>
        <taxon>Laurasiatheria</taxon>
        <taxon>Artiodactyla</taxon>
        <taxon>Tylopoda</taxon>
        <taxon>Camelidae</taxon>
        <taxon>Camelus</taxon>
    </lineage>
</organism>
<dbReference type="EMBL" id="JWIN03000019">
    <property type="protein sequence ID" value="KAB1262663.1"/>
    <property type="molecule type" value="Genomic_DNA"/>
</dbReference>
<feature type="compositionally biased region" description="Gly residues" evidence="1">
    <location>
        <begin position="32"/>
        <end position="41"/>
    </location>
</feature>
<sequence length="170" mass="17112">MVVEGMGAVELVMMLVAGRANDGRDVERGGDSSEGGSGCEGRGGDGEAGRESSGGGGITGGGGGGVAKVGGGCNGSYGEAVTVVVEQVELIWEKVLEAEEVIIVVESVDVEVVVVEVEMNMLMVEVVGGGSSDGDVSGGDGDSGGDEGDWWRGVGMVTVLMVVVGRWTWW</sequence>
<evidence type="ECO:0000313" key="3">
    <source>
        <dbReference type="Proteomes" id="UP000299084"/>
    </source>
</evidence>
<reference evidence="2 3" key="1">
    <citation type="journal article" date="2019" name="Mol. Ecol. Resour.">
        <title>Improving Illumina assemblies with Hi-C and long reads: an example with the North African dromedary.</title>
        <authorList>
            <person name="Elbers J.P."/>
            <person name="Rogers M.F."/>
            <person name="Perelman P.L."/>
            <person name="Proskuryakova A.A."/>
            <person name="Serdyukova N.A."/>
            <person name="Johnson W.E."/>
            <person name="Horin P."/>
            <person name="Corander J."/>
            <person name="Murphy D."/>
            <person name="Burger P.A."/>
        </authorList>
    </citation>
    <scope>NUCLEOTIDE SEQUENCE [LARGE SCALE GENOMIC DNA]</scope>
    <source>
        <strain evidence="2">Drom800</strain>
        <tissue evidence="2">Blood</tissue>
    </source>
</reference>